<reference evidence="11 12" key="1">
    <citation type="submission" date="2017-07" db="EMBL/GenBank/DDBJ databases">
        <title>Fictibacillus sp. nov. GDSW-R2A3 Genome sequencing and assembly.</title>
        <authorList>
            <person name="Mayilraj S."/>
        </authorList>
    </citation>
    <scope>NUCLEOTIDE SEQUENCE [LARGE SCALE GENOMIC DNA]</scope>
    <source>
        <strain evidence="11 12">GDSW-R2A3</strain>
    </source>
</reference>
<dbReference type="PANTHER" id="PTHR43790">
    <property type="entry name" value="CARBOHYDRATE TRANSPORT ATP-BINDING PROTEIN MG119-RELATED"/>
    <property type="match status" value="1"/>
</dbReference>
<dbReference type="EMBL" id="NOII01000011">
    <property type="protein sequence ID" value="OYD56724.1"/>
    <property type="molecule type" value="Genomic_DNA"/>
</dbReference>
<evidence type="ECO:0000256" key="7">
    <source>
        <dbReference type="ARBA" id="ARBA00022840"/>
    </source>
</evidence>
<dbReference type="InterPro" id="IPR017871">
    <property type="entry name" value="ABC_transporter-like_CS"/>
</dbReference>
<feature type="domain" description="ABC transporter" evidence="10">
    <location>
        <begin position="263"/>
        <end position="503"/>
    </location>
</feature>
<evidence type="ECO:0000256" key="5">
    <source>
        <dbReference type="ARBA" id="ARBA00022737"/>
    </source>
</evidence>
<dbReference type="InterPro" id="IPR003593">
    <property type="entry name" value="AAA+_ATPase"/>
</dbReference>
<keyword evidence="6" id="KW-0547">Nucleotide-binding</keyword>
<sequence>MSGYILEMNQISKEFTGVKALSNVNFKVEKGEIHCLIGENGAGKSTLMKVLSGVYPYGTYEGDIVFEGSVQQFNKISDSVKTGIVIIYQELALFPDLTVYENIFVGNEVKRGNLVDWNQTIRQAKEMLKRVGLDVNPETLVKDLSVGKQQLVEIAKALSKDVKLLILDEPTAALNEDDSENLLNLLGELKNQGITSIMISHKLKEVIAIADHATVLRDGKTICTLDASKGEITENVIIKNMVGRDIDDIYPKRPDKKIGEKILEMSNWSAYSTELGRYVVKDVNFNIKKGEIVGIAGLMGSGRTELALSVFGNPKNYKLEGQLKVAGAVKTFKHTSDAIKSGIAYVTEDRKGDGLFLIQDIKNNITAANLNSVADNGVINENEEVKRAGEYKQSMYIKASSLEQTVGNLSGGNQQKVSLGKWLFVGPKLLILDEPTRGIDVGAKFEIYTIMNKLIDQGMSIIMISSELGEVLGMSDRVYVMAEGKIKGELPIEEASQESIMQLATQ</sequence>
<dbReference type="InterPro" id="IPR050107">
    <property type="entry name" value="ABC_carbohydrate_import_ATPase"/>
</dbReference>
<protein>
    <submittedName>
        <fullName evidence="11">ABC transporter ATP-binding protein</fullName>
    </submittedName>
</protein>
<dbReference type="FunFam" id="3.40.50.300:FF:000127">
    <property type="entry name" value="Ribose import ATP-binding protein RbsA"/>
    <property type="match status" value="1"/>
</dbReference>
<keyword evidence="8" id="KW-1278">Translocase</keyword>
<dbReference type="Gene3D" id="3.40.50.300">
    <property type="entry name" value="P-loop containing nucleotide triphosphate hydrolases"/>
    <property type="match status" value="2"/>
</dbReference>
<dbReference type="InterPro" id="IPR027417">
    <property type="entry name" value="P-loop_NTPase"/>
</dbReference>
<evidence type="ECO:0000256" key="3">
    <source>
        <dbReference type="ARBA" id="ARBA00022475"/>
    </source>
</evidence>
<keyword evidence="2" id="KW-0813">Transport</keyword>
<evidence type="ECO:0000259" key="10">
    <source>
        <dbReference type="PROSITE" id="PS50893"/>
    </source>
</evidence>
<dbReference type="Pfam" id="PF00005">
    <property type="entry name" value="ABC_tran"/>
    <property type="match status" value="2"/>
</dbReference>
<dbReference type="GO" id="GO:0016887">
    <property type="term" value="F:ATP hydrolysis activity"/>
    <property type="evidence" value="ECO:0007669"/>
    <property type="project" value="InterPro"/>
</dbReference>
<accession>A0A235F6E1</accession>
<evidence type="ECO:0000256" key="2">
    <source>
        <dbReference type="ARBA" id="ARBA00022448"/>
    </source>
</evidence>
<proteinExistence type="predicted"/>
<feature type="domain" description="ABC transporter" evidence="10">
    <location>
        <begin position="6"/>
        <end position="243"/>
    </location>
</feature>
<dbReference type="InterPro" id="IPR003439">
    <property type="entry name" value="ABC_transporter-like_ATP-bd"/>
</dbReference>
<keyword evidence="4" id="KW-0762">Sugar transport</keyword>
<evidence type="ECO:0000313" key="12">
    <source>
        <dbReference type="Proteomes" id="UP000215059"/>
    </source>
</evidence>
<comment type="subcellular location">
    <subcellularLocation>
        <location evidence="1">Cell membrane</location>
        <topology evidence="1">Peripheral membrane protein</topology>
    </subcellularLocation>
</comment>
<name>A0A235F6E1_9BACL</name>
<dbReference type="SUPFAM" id="SSF52540">
    <property type="entry name" value="P-loop containing nucleoside triphosphate hydrolases"/>
    <property type="match status" value="2"/>
</dbReference>
<dbReference type="PROSITE" id="PS50893">
    <property type="entry name" value="ABC_TRANSPORTER_2"/>
    <property type="match status" value="2"/>
</dbReference>
<organism evidence="11 12">
    <name type="scientific">Fictibacillus aquaticus</name>
    <dbReference type="NCBI Taxonomy" id="2021314"/>
    <lineage>
        <taxon>Bacteria</taxon>
        <taxon>Bacillati</taxon>
        <taxon>Bacillota</taxon>
        <taxon>Bacilli</taxon>
        <taxon>Bacillales</taxon>
        <taxon>Fictibacillaceae</taxon>
        <taxon>Fictibacillus</taxon>
    </lineage>
</organism>
<evidence type="ECO:0000256" key="9">
    <source>
        <dbReference type="ARBA" id="ARBA00023136"/>
    </source>
</evidence>
<dbReference type="CDD" id="cd03215">
    <property type="entry name" value="ABC_Carb_Monos_II"/>
    <property type="match status" value="1"/>
</dbReference>
<keyword evidence="3" id="KW-1003">Cell membrane</keyword>
<dbReference type="AlphaFoldDB" id="A0A235F6E1"/>
<dbReference type="OrthoDB" id="9771863at2"/>
<evidence type="ECO:0000256" key="1">
    <source>
        <dbReference type="ARBA" id="ARBA00004202"/>
    </source>
</evidence>
<evidence type="ECO:0000313" key="11">
    <source>
        <dbReference type="EMBL" id="OYD56724.1"/>
    </source>
</evidence>
<dbReference type="GO" id="GO:0005886">
    <property type="term" value="C:plasma membrane"/>
    <property type="evidence" value="ECO:0007669"/>
    <property type="project" value="UniProtKB-SubCell"/>
</dbReference>
<evidence type="ECO:0000256" key="4">
    <source>
        <dbReference type="ARBA" id="ARBA00022597"/>
    </source>
</evidence>
<keyword evidence="12" id="KW-1185">Reference proteome</keyword>
<keyword evidence="5" id="KW-0677">Repeat</keyword>
<dbReference type="CDD" id="cd03216">
    <property type="entry name" value="ABC_Carb_Monos_I"/>
    <property type="match status" value="1"/>
</dbReference>
<keyword evidence="9" id="KW-0472">Membrane</keyword>
<evidence type="ECO:0000256" key="6">
    <source>
        <dbReference type="ARBA" id="ARBA00022741"/>
    </source>
</evidence>
<dbReference type="RefSeq" id="WP_094253739.1">
    <property type="nucleotide sequence ID" value="NZ_JBHLXL010000002.1"/>
</dbReference>
<dbReference type="PANTHER" id="PTHR43790:SF1">
    <property type="entry name" value="XYLOSE IMPORT ATP-BINDING PROTEIN XYLG"/>
    <property type="match status" value="1"/>
</dbReference>
<dbReference type="GO" id="GO:0005524">
    <property type="term" value="F:ATP binding"/>
    <property type="evidence" value="ECO:0007669"/>
    <property type="project" value="UniProtKB-KW"/>
</dbReference>
<keyword evidence="7 11" id="KW-0067">ATP-binding</keyword>
<evidence type="ECO:0000256" key="8">
    <source>
        <dbReference type="ARBA" id="ARBA00022967"/>
    </source>
</evidence>
<dbReference type="SMART" id="SM00382">
    <property type="entry name" value="AAA"/>
    <property type="match status" value="2"/>
</dbReference>
<gene>
    <name evidence="11" type="ORF">CGZ90_17090</name>
</gene>
<comment type="caution">
    <text evidence="11">The sequence shown here is derived from an EMBL/GenBank/DDBJ whole genome shotgun (WGS) entry which is preliminary data.</text>
</comment>
<dbReference type="PROSITE" id="PS00211">
    <property type="entry name" value="ABC_TRANSPORTER_1"/>
    <property type="match status" value="1"/>
</dbReference>
<dbReference type="Proteomes" id="UP000215059">
    <property type="component" value="Unassembled WGS sequence"/>
</dbReference>